<feature type="compositionally biased region" description="Low complexity" evidence="1">
    <location>
        <begin position="178"/>
        <end position="196"/>
    </location>
</feature>
<evidence type="ECO:0000313" key="10">
    <source>
        <dbReference type="Proteomes" id="UP000437380"/>
    </source>
</evidence>
<dbReference type="EMBL" id="WCZV01000041">
    <property type="protein sequence ID" value="KAB6695870.1"/>
    <property type="molecule type" value="Genomic_DNA"/>
</dbReference>
<dbReference type="Proteomes" id="UP000470952">
    <property type="component" value="Unassembled WGS sequence"/>
</dbReference>
<dbReference type="Proteomes" id="UP000437380">
    <property type="component" value="Unassembled WGS sequence"/>
</dbReference>
<name>A0A412VI59_PHOVU</name>
<evidence type="ECO:0000256" key="1">
    <source>
        <dbReference type="SAM" id="MobiDB-lite"/>
    </source>
</evidence>
<dbReference type="Pfam" id="PF19556">
    <property type="entry name" value="PRTRC_E"/>
    <property type="match status" value="1"/>
</dbReference>
<evidence type="ECO:0000313" key="3">
    <source>
        <dbReference type="EMBL" id="KAB3562952.1"/>
    </source>
</evidence>
<dbReference type="InterPro" id="IPR022273">
    <property type="entry name" value="PRTRC_protein-E"/>
</dbReference>
<dbReference type="Proteomes" id="UP000470777">
    <property type="component" value="Unassembled WGS sequence"/>
</dbReference>
<feature type="domain" description="ParB-related ThiF-related cassette protein E" evidence="2">
    <location>
        <begin position="2"/>
        <end position="170"/>
    </location>
</feature>
<dbReference type="Proteomes" id="UP000433382">
    <property type="component" value="Unassembled WGS sequence"/>
</dbReference>
<evidence type="ECO:0000313" key="7">
    <source>
        <dbReference type="EMBL" id="RGV05890.1"/>
    </source>
</evidence>
<dbReference type="EMBL" id="WDAG01000029">
    <property type="protein sequence ID" value="KAB6656343.1"/>
    <property type="molecule type" value="Genomic_DNA"/>
</dbReference>
<reference evidence="9 10" key="2">
    <citation type="journal article" date="2019" name="Nat. Med.">
        <title>A library of human gut bacterial isolates paired with longitudinal multiomics data enables mechanistic microbiome research.</title>
        <authorList>
            <person name="Poyet M."/>
            <person name="Groussin M."/>
            <person name="Gibbons S.M."/>
            <person name="Avila-Pacheco J."/>
            <person name="Jiang X."/>
            <person name="Kearney S.M."/>
            <person name="Perrotta A.R."/>
            <person name="Berdy B."/>
            <person name="Zhao S."/>
            <person name="Lieberman T.D."/>
            <person name="Swanson P.K."/>
            <person name="Smith M."/>
            <person name="Roesemann S."/>
            <person name="Alexander J.E."/>
            <person name="Rich S.A."/>
            <person name="Livny J."/>
            <person name="Vlamakis H."/>
            <person name="Clish C."/>
            <person name="Bullock K."/>
            <person name="Deik A."/>
            <person name="Scott J."/>
            <person name="Pierce K.A."/>
            <person name="Xavier R.J."/>
            <person name="Alm E.J."/>
        </authorList>
    </citation>
    <scope>NUCLEOTIDE SEQUENCE [LARGE SCALE GENOMIC DNA]</scope>
    <source>
        <strain evidence="3 9">BIOML-A73</strain>
        <strain evidence="6 10">BIOML-A82</strain>
        <strain evidence="5 11">BIOML-A85</strain>
        <strain evidence="4 12">BIOML-A93</strain>
    </source>
</reference>
<feature type="region of interest" description="Disordered" evidence="1">
    <location>
        <begin position="160"/>
        <end position="243"/>
    </location>
</feature>
<feature type="compositionally biased region" description="Low complexity" evidence="1">
    <location>
        <begin position="219"/>
        <end position="243"/>
    </location>
</feature>
<organism evidence="7 8">
    <name type="scientific">Phocaeicola vulgatus</name>
    <name type="common">Bacteroides vulgatus</name>
    <dbReference type="NCBI Taxonomy" id="821"/>
    <lineage>
        <taxon>Bacteria</taxon>
        <taxon>Pseudomonadati</taxon>
        <taxon>Bacteroidota</taxon>
        <taxon>Bacteroidia</taxon>
        <taxon>Bacteroidales</taxon>
        <taxon>Bacteroidaceae</taxon>
        <taxon>Phocaeicola</taxon>
    </lineage>
</organism>
<evidence type="ECO:0000313" key="5">
    <source>
        <dbReference type="EMBL" id="KAB6689391.1"/>
    </source>
</evidence>
<dbReference type="RefSeq" id="WP_117797299.1">
    <property type="nucleotide sequence ID" value="NZ_JADMWM010000060.1"/>
</dbReference>
<dbReference type="EMBL" id="WCZY01000027">
    <property type="protein sequence ID" value="KAB6689391.1"/>
    <property type="molecule type" value="Genomic_DNA"/>
</dbReference>
<dbReference type="EMBL" id="WCZM01000045">
    <property type="protein sequence ID" value="KAB3562952.1"/>
    <property type="molecule type" value="Genomic_DNA"/>
</dbReference>
<dbReference type="AlphaFoldDB" id="A0A412VI59"/>
<evidence type="ECO:0000259" key="2">
    <source>
        <dbReference type="Pfam" id="PF19556"/>
    </source>
</evidence>
<dbReference type="NCBIfam" id="TIGR03741">
    <property type="entry name" value="PRTRC_E"/>
    <property type="match status" value="1"/>
</dbReference>
<feature type="compositionally biased region" description="Polar residues" evidence="1">
    <location>
        <begin position="87"/>
        <end position="97"/>
    </location>
</feature>
<dbReference type="EMBL" id="QRYT01000043">
    <property type="protein sequence ID" value="RGV05890.1"/>
    <property type="molecule type" value="Genomic_DNA"/>
</dbReference>
<proteinExistence type="predicted"/>
<sequence>MFFQAINQMITAGTDLSINIRRVNDNLTVAVVPRRSGVKAGERIVPLILNGTPEELDTGFLQAVGAPVQKAQGILTNLESFEKQAEQAVSQSKTSKPTVEKESKEAREKREKMEKLLKKAEDATAGKHYSEALTWLRQAKVLAQPDKQADIDNKMAEVQKKASEGSLFDMVQPPVTAPQPSLQQSAPQPMAAPTPQYRSGEQVPMFMPEQPAPAPQPVAQPQVQPVQYRQPAPQPVPQQAAPQPQDIQFHQPVQVPQPQLADNRWIQQPAPSQYATVQEAAMYNFDKDYEDDRELLREDPYAEYPDFPKECRMTDMAQMDMVYC</sequence>
<gene>
    <name evidence="7" type="ORF">DWW27_16115</name>
    <name evidence="3" type="ORF">GAY01_21275</name>
    <name evidence="6" type="ORF">GAY17_21220</name>
    <name evidence="4" type="ORF">GAZ76_19265</name>
    <name evidence="5" type="ORF">GAZ92_17250</name>
</gene>
<evidence type="ECO:0000313" key="11">
    <source>
        <dbReference type="Proteomes" id="UP000470777"/>
    </source>
</evidence>
<evidence type="ECO:0000313" key="6">
    <source>
        <dbReference type="EMBL" id="KAB6695870.1"/>
    </source>
</evidence>
<protein>
    <submittedName>
        <fullName evidence="7">PRTRC system protein E</fullName>
    </submittedName>
</protein>
<evidence type="ECO:0000313" key="12">
    <source>
        <dbReference type="Proteomes" id="UP000470952"/>
    </source>
</evidence>
<dbReference type="Proteomes" id="UP000285379">
    <property type="component" value="Unassembled WGS sequence"/>
</dbReference>
<reference evidence="7 8" key="1">
    <citation type="submission" date="2018-08" db="EMBL/GenBank/DDBJ databases">
        <title>A genome reference for cultivated species of the human gut microbiota.</title>
        <authorList>
            <person name="Zou Y."/>
            <person name="Xue W."/>
            <person name="Luo G."/>
        </authorList>
    </citation>
    <scope>NUCLEOTIDE SEQUENCE [LARGE SCALE GENOMIC DNA]</scope>
    <source>
        <strain evidence="7 8">AF14-8</strain>
    </source>
</reference>
<comment type="caution">
    <text evidence="7">The sequence shown here is derived from an EMBL/GenBank/DDBJ whole genome shotgun (WGS) entry which is preliminary data.</text>
</comment>
<accession>A0A412VI59</accession>
<evidence type="ECO:0000313" key="4">
    <source>
        <dbReference type="EMBL" id="KAB6656343.1"/>
    </source>
</evidence>
<feature type="compositionally biased region" description="Basic and acidic residues" evidence="1">
    <location>
        <begin position="98"/>
        <end position="111"/>
    </location>
</feature>
<evidence type="ECO:0000313" key="8">
    <source>
        <dbReference type="Proteomes" id="UP000285379"/>
    </source>
</evidence>
<feature type="region of interest" description="Disordered" evidence="1">
    <location>
        <begin position="87"/>
        <end position="111"/>
    </location>
</feature>
<evidence type="ECO:0000313" key="9">
    <source>
        <dbReference type="Proteomes" id="UP000433382"/>
    </source>
</evidence>